<dbReference type="EMBL" id="LAIR01000002">
    <property type="protein sequence ID" value="KNX38594.1"/>
    <property type="molecule type" value="Genomic_DNA"/>
</dbReference>
<keyword evidence="7" id="KW-1185">Reference proteome</keyword>
<reference evidence="7" key="1">
    <citation type="submission" date="2015-03" db="EMBL/GenBank/DDBJ databases">
        <title>Luteipulveratus halotolerans sp. nov., a novel actinobacterium (Dermacoccaceae) from Sarawak, Malaysia.</title>
        <authorList>
            <person name="Juboi H."/>
            <person name="Basik A."/>
            <person name="Shamsul S.S."/>
            <person name="Arnold P."/>
            <person name="Schmitt E.K."/>
            <person name="Sanglier J.-J."/>
            <person name="Yeo T."/>
        </authorList>
    </citation>
    <scope>NUCLEOTIDE SEQUENCE [LARGE SCALE GENOMIC DNA]</scope>
    <source>
        <strain evidence="7">C296001</strain>
    </source>
</reference>
<evidence type="ECO:0000256" key="1">
    <source>
        <dbReference type="ARBA" id="ARBA00023015"/>
    </source>
</evidence>
<dbReference type="SUPFAM" id="SSF48498">
    <property type="entry name" value="Tetracyclin repressor-like, C-terminal domain"/>
    <property type="match status" value="1"/>
</dbReference>
<proteinExistence type="predicted"/>
<feature type="domain" description="Tetracyclin repressor-like C-terminal" evidence="5">
    <location>
        <begin position="84"/>
        <end position="187"/>
    </location>
</feature>
<dbReference type="GO" id="GO:0003677">
    <property type="term" value="F:DNA binding"/>
    <property type="evidence" value="ECO:0007669"/>
    <property type="project" value="UniProtKB-KW"/>
</dbReference>
<dbReference type="InterPro" id="IPR011075">
    <property type="entry name" value="TetR_C"/>
</dbReference>
<dbReference type="PANTHER" id="PTHR47506:SF1">
    <property type="entry name" value="HTH-TYPE TRANSCRIPTIONAL REGULATOR YJDC"/>
    <property type="match status" value="1"/>
</dbReference>
<dbReference type="PANTHER" id="PTHR47506">
    <property type="entry name" value="TRANSCRIPTIONAL REGULATORY PROTEIN"/>
    <property type="match status" value="1"/>
</dbReference>
<dbReference type="InterPro" id="IPR036271">
    <property type="entry name" value="Tet_transcr_reg_TetR-rel_C_sf"/>
</dbReference>
<accession>A0A0L6CLJ3</accession>
<dbReference type="STRING" id="1631356.VV01_17910"/>
<evidence type="ECO:0000256" key="3">
    <source>
        <dbReference type="ARBA" id="ARBA00023163"/>
    </source>
</evidence>
<keyword evidence="3" id="KW-0804">Transcription</keyword>
<evidence type="ECO:0000256" key="2">
    <source>
        <dbReference type="ARBA" id="ARBA00023125"/>
    </source>
</evidence>
<comment type="caution">
    <text evidence="6">The sequence shown here is derived from an EMBL/GenBank/DDBJ whole genome shotgun (WGS) entry which is preliminary data.</text>
</comment>
<dbReference type="SUPFAM" id="SSF46689">
    <property type="entry name" value="Homeodomain-like"/>
    <property type="match status" value="1"/>
</dbReference>
<keyword evidence="2" id="KW-0238">DNA-binding</keyword>
<sequence length="192" mass="20802">MARHKEFDEQHALDQALETFWSGSYASTSTQDLCDSTGLSRSSLYSTFTCKSDLYRRSLRRYGEIKGVERSGYLEREGSGRELLTAMLTDVLGGQCDDPDRRGCMIINAAVELGESDDEVAALSRANLEEFRDVLAALIARGQDDGSITATTPAIDLATVVHATLNGLQVSARVATDPAALTKALHTLLSLI</sequence>
<evidence type="ECO:0000313" key="6">
    <source>
        <dbReference type="EMBL" id="KNX38594.1"/>
    </source>
</evidence>
<evidence type="ECO:0000259" key="5">
    <source>
        <dbReference type="Pfam" id="PF16925"/>
    </source>
</evidence>
<evidence type="ECO:0000313" key="7">
    <source>
        <dbReference type="Proteomes" id="UP000037397"/>
    </source>
</evidence>
<evidence type="ECO:0000259" key="4">
    <source>
        <dbReference type="Pfam" id="PF00440"/>
    </source>
</evidence>
<protein>
    <recommendedName>
        <fullName evidence="8">Transcriptional regulator</fullName>
    </recommendedName>
</protein>
<dbReference type="Proteomes" id="UP000037397">
    <property type="component" value="Unassembled WGS sequence"/>
</dbReference>
<evidence type="ECO:0008006" key="8">
    <source>
        <dbReference type="Google" id="ProtNLM"/>
    </source>
</evidence>
<name>A0A0L6CLJ3_9MICO</name>
<dbReference type="Pfam" id="PF00440">
    <property type="entry name" value="TetR_N"/>
    <property type="match status" value="1"/>
</dbReference>
<organism evidence="6 7">
    <name type="scientific">Luteipulveratus halotolerans</name>
    <dbReference type="NCBI Taxonomy" id="1631356"/>
    <lineage>
        <taxon>Bacteria</taxon>
        <taxon>Bacillati</taxon>
        <taxon>Actinomycetota</taxon>
        <taxon>Actinomycetes</taxon>
        <taxon>Micrococcales</taxon>
        <taxon>Dermacoccaceae</taxon>
        <taxon>Luteipulveratus</taxon>
    </lineage>
</organism>
<feature type="domain" description="HTH tetR-type" evidence="4">
    <location>
        <begin position="13"/>
        <end position="56"/>
    </location>
</feature>
<dbReference type="AlphaFoldDB" id="A0A0L6CLJ3"/>
<dbReference type="InterPro" id="IPR009057">
    <property type="entry name" value="Homeodomain-like_sf"/>
</dbReference>
<dbReference type="RefSeq" id="WP_050671075.1">
    <property type="nucleotide sequence ID" value="NZ_LAIR01000002.1"/>
</dbReference>
<dbReference type="Pfam" id="PF16925">
    <property type="entry name" value="TetR_C_13"/>
    <property type="match status" value="1"/>
</dbReference>
<keyword evidence="1" id="KW-0805">Transcription regulation</keyword>
<dbReference type="InterPro" id="IPR001647">
    <property type="entry name" value="HTH_TetR"/>
</dbReference>
<dbReference type="Gene3D" id="1.10.10.60">
    <property type="entry name" value="Homeodomain-like"/>
    <property type="match status" value="1"/>
</dbReference>
<dbReference type="Gene3D" id="1.10.357.10">
    <property type="entry name" value="Tetracycline Repressor, domain 2"/>
    <property type="match status" value="1"/>
</dbReference>
<gene>
    <name evidence="6" type="ORF">VV01_17910</name>
</gene>